<protein>
    <submittedName>
        <fullName evidence="9">VirD4-like conjugal transfer protein, CD1115 family</fullName>
    </submittedName>
</protein>
<keyword evidence="6 8" id="KW-0472">Membrane</keyword>
<dbReference type="InterPro" id="IPR027417">
    <property type="entry name" value="P-loop_NTPase"/>
</dbReference>
<dbReference type="Gene3D" id="3.40.50.300">
    <property type="entry name" value="P-loop containing nucleotide triphosphate hydrolases"/>
    <property type="match status" value="2"/>
</dbReference>
<keyword evidence="10" id="KW-1185">Reference proteome</keyword>
<evidence type="ECO:0000256" key="8">
    <source>
        <dbReference type="SAM" id="Phobius"/>
    </source>
</evidence>
<keyword evidence="4 8" id="KW-0812">Transmembrane</keyword>
<evidence type="ECO:0000313" key="9">
    <source>
        <dbReference type="EMBL" id="MFK0526508.1"/>
    </source>
</evidence>
<dbReference type="InterPro" id="IPR051539">
    <property type="entry name" value="T4SS-coupling_protein"/>
</dbReference>
<name>A0ABW8I4U3_9BACL</name>
<evidence type="ECO:0000256" key="6">
    <source>
        <dbReference type="ARBA" id="ARBA00023136"/>
    </source>
</evidence>
<evidence type="ECO:0000256" key="5">
    <source>
        <dbReference type="ARBA" id="ARBA00022989"/>
    </source>
</evidence>
<feature type="transmembrane region" description="Helical" evidence="8">
    <location>
        <begin position="12"/>
        <end position="30"/>
    </location>
</feature>
<dbReference type="NCBIfam" id="NF045973">
    <property type="entry name" value="conju_CD1115"/>
    <property type="match status" value="1"/>
</dbReference>
<evidence type="ECO:0000313" key="10">
    <source>
        <dbReference type="Proteomes" id="UP001618531"/>
    </source>
</evidence>
<evidence type="ECO:0000256" key="1">
    <source>
        <dbReference type="ARBA" id="ARBA00004651"/>
    </source>
</evidence>
<keyword evidence="3" id="KW-1003">Cell membrane</keyword>
<reference evidence="9 10" key="1">
    <citation type="submission" date="2024-11" db="EMBL/GenBank/DDBJ databases">
        <title>Identification and Characterization of a Novel Fosfomycin Bacillithiol Transferase FosB8 in Paenibacillus illinoisensis.</title>
        <authorList>
            <person name="Lu W."/>
        </authorList>
    </citation>
    <scope>NUCLEOTIDE SEQUENCE [LARGE SCALE GENOMIC DNA]</scope>
    <source>
        <strain evidence="9 10">WP77</strain>
    </source>
</reference>
<comment type="similarity">
    <text evidence="2">Belongs to the VirD4/TraG family.</text>
</comment>
<comment type="caution">
    <text evidence="9">The sequence shown here is derived from an EMBL/GenBank/DDBJ whole genome shotgun (WGS) entry which is preliminary data.</text>
</comment>
<dbReference type="PANTHER" id="PTHR37937:SF1">
    <property type="entry name" value="CONJUGATIVE TRANSFER: DNA TRANSPORT"/>
    <property type="match status" value="1"/>
</dbReference>
<evidence type="ECO:0000256" key="3">
    <source>
        <dbReference type="ARBA" id="ARBA00022475"/>
    </source>
</evidence>
<feature type="compositionally biased region" description="Polar residues" evidence="7">
    <location>
        <begin position="494"/>
        <end position="513"/>
    </location>
</feature>
<dbReference type="PANTHER" id="PTHR37937">
    <property type="entry name" value="CONJUGATIVE TRANSFER: DNA TRANSPORT"/>
    <property type="match status" value="1"/>
</dbReference>
<evidence type="ECO:0000256" key="7">
    <source>
        <dbReference type="SAM" id="MobiDB-lite"/>
    </source>
</evidence>
<dbReference type="Proteomes" id="UP001618531">
    <property type="component" value="Unassembled WGS sequence"/>
</dbReference>
<proteinExistence type="inferred from homology"/>
<dbReference type="Pfam" id="PF02534">
    <property type="entry name" value="T4SS-DNA_transf"/>
    <property type="match status" value="1"/>
</dbReference>
<evidence type="ECO:0000256" key="4">
    <source>
        <dbReference type="ARBA" id="ARBA00022692"/>
    </source>
</evidence>
<dbReference type="InterPro" id="IPR003688">
    <property type="entry name" value="TraG/VirD4"/>
</dbReference>
<gene>
    <name evidence="9" type="ORF">ACINKY_30285</name>
</gene>
<dbReference type="CDD" id="cd01127">
    <property type="entry name" value="TrwB_TraG_TraD_VirD4"/>
    <property type="match status" value="1"/>
</dbReference>
<sequence length="621" mass="70800">MTDQEKRRRQNRNFLIFCAILYVAIAYITSHVHHVIELSGKPFDIETLDVEQLTEASKASMINNIVVLPSEKTLQILFFEFIAVFIFALYKITTQKNLMPGKEHGSAKWGGNAERNRIKNSKDQFANVILTQTERLSLDSKKVRKNLNLLVIGGAGTGKSRFVVKPNILQANTSFVVTDPKGELLRDTGHSLVQQGYKVKVFNLIEMSKSCRYNPFAYIKKESDILKVINNLIKNTSGGSKNGSSDPFWESAEKALLQAVFLYIYYELPEYEHNFKTVFLMLRLAVVKEDEEDFKSEFDLLFSMLRHENPDHMAIKQYDVFKMASGKTAKSILISVGVRLSPFGIEDVERLLSDDDLELQALGEEKTALFVVIPDSDTTFNFLVAMMYSQLFDALYYQADFVDGGSLKYHVKFWLDEFANIGQIPDFDKLVATMRSRNISVAPIIQNLSQLKSLYKETHETIIGNCDSILFLGGQERTTLEWVKVGLDKQTIDTKNTSQSRGRNGSSSTSYGSQGRDLMTISELSRMPDNKCILFVRGLDPFYSDKYKLESHPNYKLLYEANEDNYFDSSMGWKRSSASDPIAELVNMRVPDKELEERMEDLTVVNVDELDILEKQMDELI</sequence>
<dbReference type="EMBL" id="JBIYSL010000015">
    <property type="protein sequence ID" value="MFK0526508.1"/>
    <property type="molecule type" value="Genomic_DNA"/>
</dbReference>
<dbReference type="SUPFAM" id="SSF52540">
    <property type="entry name" value="P-loop containing nucleoside triphosphate hydrolases"/>
    <property type="match status" value="1"/>
</dbReference>
<feature type="region of interest" description="Disordered" evidence="7">
    <location>
        <begin position="494"/>
        <end position="514"/>
    </location>
</feature>
<evidence type="ECO:0000256" key="2">
    <source>
        <dbReference type="ARBA" id="ARBA00008806"/>
    </source>
</evidence>
<dbReference type="RefSeq" id="WP_402879509.1">
    <property type="nucleotide sequence ID" value="NZ_JBIYSL010000015.1"/>
</dbReference>
<accession>A0ABW8I4U3</accession>
<organism evidence="9 10">
    <name type="scientific">Paenibacillus illinoisensis</name>
    <dbReference type="NCBI Taxonomy" id="59845"/>
    <lineage>
        <taxon>Bacteria</taxon>
        <taxon>Bacillati</taxon>
        <taxon>Bacillota</taxon>
        <taxon>Bacilli</taxon>
        <taxon>Bacillales</taxon>
        <taxon>Paenibacillaceae</taxon>
        <taxon>Paenibacillus</taxon>
    </lineage>
</organism>
<comment type="subcellular location">
    <subcellularLocation>
        <location evidence="1">Cell membrane</location>
        <topology evidence="1">Multi-pass membrane protein</topology>
    </subcellularLocation>
</comment>
<keyword evidence="5 8" id="KW-1133">Transmembrane helix</keyword>